<feature type="region of interest" description="Disordered" evidence="1">
    <location>
        <begin position="64"/>
        <end position="100"/>
    </location>
</feature>
<dbReference type="AlphaFoldDB" id="A0A2I1C9K2"/>
<organism evidence="2 3">
    <name type="scientific">Aspergillus novofumigatus (strain IBT 16806)</name>
    <dbReference type="NCBI Taxonomy" id="1392255"/>
    <lineage>
        <taxon>Eukaryota</taxon>
        <taxon>Fungi</taxon>
        <taxon>Dikarya</taxon>
        <taxon>Ascomycota</taxon>
        <taxon>Pezizomycotina</taxon>
        <taxon>Eurotiomycetes</taxon>
        <taxon>Eurotiomycetidae</taxon>
        <taxon>Eurotiales</taxon>
        <taxon>Aspergillaceae</taxon>
        <taxon>Aspergillus</taxon>
        <taxon>Aspergillus subgen. Fumigati</taxon>
    </lineage>
</organism>
<comment type="caution">
    <text evidence="2">The sequence shown here is derived from an EMBL/GenBank/DDBJ whole genome shotgun (WGS) entry which is preliminary data.</text>
</comment>
<evidence type="ECO:0000313" key="3">
    <source>
        <dbReference type="Proteomes" id="UP000234474"/>
    </source>
</evidence>
<dbReference type="Proteomes" id="UP000234474">
    <property type="component" value="Unassembled WGS sequence"/>
</dbReference>
<dbReference type="VEuPathDB" id="FungiDB:P174DRAFT_178605"/>
<evidence type="ECO:0000256" key="1">
    <source>
        <dbReference type="SAM" id="MobiDB-lite"/>
    </source>
</evidence>
<sequence>MTHQTLESGPMLDLFSNDMHVCLAISGQSPERCLKASTPQRITPTRVGALLENRHANQTPSFFDSQRTVQAPLPARLSNEDEDRLFRERGKRQVAQLSSR</sequence>
<accession>A0A2I1C9K2</accession>
<protein>
    <submittedName>
        <fullName evidence="2">Uncharacterized protein</fullName>
    </submittedName>
</protein>
<evidence type="ECO:0000313" key="2">
    <source>
        <dbReference type="EMBL" id="PKX94310.1"/>
    </source>
</evidence>
<reference evidence="3" key="1">
    <citation type="journal article" date="2018" name="Proc. Natl. Acad. Sci. U.S.A.">
        <title>Linking secondary metabolites to gene clusters through genome sequencing of six diverse Aspergillus species.</title>
        <authorList>
            <person name="Kaerboelling I."/>
            <person name="Vesth T.C."/>
            <person name="Frisvad J.C."/>
            <person name="Nybo J.L."/>
            <person name="Theobald S."/>
            <person name="Kuo A."/>
            <person name="Bowyer P."/>
            <person name="Matsuda Y."/>
            <person name="Mondo S."/>
            <person name="Lyhne E.K."/>
            <person name="Kogle M.E."/>
            <person name="Clum A."/>
            <person name="Lipzen A."/>
            <person name="Salamov A."/>
            <person name="Ngan C.Y."/>
            <person name="Daum C."/>
            <person name="Chiniquy J."/>
            <person name="Barry K."/>
            <person name="LaButti K."/>
            <person name="Haridas S."/>
            <person name="Simmons B.A."/>
            <person name="Magnuson J.K."/>
            <person name="Mortensen U.H."/>
            <person name="Larsen T.O."/>
            <person name="Grigoriev I.V."/>
            <person name="Baker S.E."/>
            <person name="Andersen M.R."/>
        </authorList>
    </citation>
    <scope>NUCLEOTIDE SEQUENCE [LARGE SCALE GENOMIC DNA]</scope>
    <source>
        <strain evidence="3">IBT 16806</strain>
    </source>
</reference>
<dbReference type="GeneID" id="36528574"/>
<keyword evidence="3" id="KW-1185">Reference proteome</keyword>
<proteinExistence type="predicted"/>
<name>A0A2I1C9K2_ASPN1</name>
<gene>
    <name evidence="2" type="ORF">P174DRAFT_178605</name>
</gene>
<dbReference type="EMBL" id="MSZS01000004">
    <property type="protein sequence ID" value="PKX94310.1"/>
    <property type="molecule type" value="Genomic_DNA"/>
</dbReference>
<dbReference type="RefSeq" id="XP_024682905.1">
    <property type="nucleotide sequence ID" value="XM_024821248.1"/>
</dbReference>